<protein>
    <submittedName>
        <fullName evidence="3">Uncharacterized protein</fullName>
    </submittedName>
</protein>
<keyword evidence="2" id="KW-0732">Signal</keyword>
<reference evidence="3" key="1">
    <citation type="submission" date="2023-07" db="EMBL/GenBank/DDBJ databases">
        <title>Genomic Encyclopedia of Type Strains, Phase IV (KMG-IV): sequencing the most valuable type-strain genomes for metagenomic binning, comparative biology and taxonomic classification.</title>
        <authorList>
            <person name="Goeker M."/>
        </authorList>
    </citation>
    <scope>NUCLEOTIDE SEQUENCE</scope>
    <source>
        <strain evidence="3">DSM 19569</strain>
    </source>
</reference>
<dbReference type="RefSeq" id="WP_081496990.1">
    <property type="nucleotide sequence ID" value="NZ_JARVWR010000020.1"/>
</dbReference>
<organism evidence="3 4">
    <name type="scientific">Methylobacterium brachiatum</name>
    <dbReference type="NCBI Taxonomy" id="269660"/>
    <lineage>
        <taxon>Bacteria</taxon>
        <taxon>Pseudomonadati</taxon>
        <taxon>Pseudomonadota</taxon>
        <taxon>Alphaproteobacteria</taxon>
        <taxon>Hyphomicrobiales</taxon>
        <taxon>Methylobacteriaceae</taxon>
        <taxon>Methylobacterium</taxon>
    </lineage>
</organism>
<feature type="chain" id="PRO_5042489971" evidence="2">
    <location>
        <begin position="21"/>
        <end position="93"/>
    </location>
</feature>
<sequence length="93" mass="9648">MKFALALTLATLVSAGAASAAPAWHARTGAHLHAARPAPALHGPETTGSIGRLRVPRDRQGRDFRSSTRGNAQFPARLPVQQNLGGTAGGPEF</sequence>
<feature type="compositionally biased region" description="Basic and acidic residues" evidence="1">
    <location>
        <begin position="55"/>
        <end position="66"/>
    </location>
</feature>
<comment type="caution">
    <text evidence="3">The sequence shown here is derived from an EMBL/GenBank/DDBJ whole genome shotgun (WGS) entry which is preliminary data.</text>
</comment>
<dbReference type="EMBL" id="JAUSWL010000018">
    <property type="protein sequence ID" value="MDQ0546819.1"/>
    <property type="molecule type" value="Genomic_DNA"/>
</dbReference>
<gene>
    <name evidence="3" type="ORF">QO001_005771</name>
</gene>
<dbReference type="AlphaFoldDB" id="A0AAJ1TXY1"/>
<feature type="signal peptide" evidence="2">
    <location>
        <begin position="1"/>
        <end position="20"/>
    </location>
</feature>
<name>A0AAJ1TXY1_9HYPH</name>
<accession>A0AAJ1TXY1</accession>
<evidence type="ECO:0000313" key="4">
    <source>
        <dbReference type="Proteomes" id="UP001223420"/>
    </source>
</evidence>
<evidence type="ECO:0000313" key="3">
    <source>
        <dbReference type="EMBL" id="MDQ0546819.1"/>
    </source>
</evidence>
<proteinExistence type="predicted"/>
<evidence type="ECO:0000256" key="2">
    <source>
        <dbReference type="SAM" id="SignalP"/>
    </source>
</evidence>
<feature type="region of interest" description="Disordered" evidence="1">
    <location>
        <begin position="36"/>
        <end position="74"/>
    </location>
</feature>
<evidence type="ECO:0000256" key="1">
    <source>
        <dbReference type="SAM" id="MobiDB-lite"/>
    </source>
</evidence>
<dbReference type="Proteomes" id="UP001223420">
    <property type="component" value="Unassembled WGS sequence"/>
</dbReference>